<evidence type="ECO:0000256" key="3">
    <source>
        <dbReference type="SAM" id="MobiDB-lite"/>
    </source>
</evidence>
<dbReference type="GO" id="GO:0044780">
    <property type="term" value="P:bacterial-type flagellum assembly"/>
    <property type="evidence" value="ECO:0007669"/>
    <property type="project" value="InterPro"/>
</dbReference>
<name>A0A2V3WDN0_9BACI</name>
<reference evidence="4 5" key="1">
    <citation type="submission" date="2018-05" db="EMBL/GenBank/DDBJ databases">
        <title>Genomic Encyclopedia of Type Strains, Phase IV (KMG-IV): sequencing the most valuable type-strain genomes for metagenomic binning, comparative biology and taxonomic classification.</title>
        <authorList>
            <person name="Goeker M."/>
        </authorList>
    </citation>
    <scope>NUCLEOTIDE SEQUENCE [LARGE SCALE GENOMIC DNA]</scope>
    <source>
        <strain evidence="4 5">DSM 22440</strain>
    </source>
</reference>
<dbReference type="SUPFAM" id="SSF140566">
    <property type="entry name" value="FlgN-like"/>
    <property type="match status" value="1"/>
</dbReference>
<protein>
    <submittedName>
        <fullName evidence="4">FlgN protein</fullName>
    </submittedName>
</protein>
<dbReference type="Pfam" id="PF05130">
    <property type="entry name" value="FlgN"/>
    <property type="match status" value="1"/>
</dbReference>
<organism evidence="4 5">
    <name type="scientific">Streptohalobacillus salinus</name>
    <dbReference type="NCBI Taxonomy" id="621096"/>
    <lineage>
        <taxon>Bacteria</taxon>
        <taxon>Bacillati</taxon>
        <taxon>Bacillota</taxon>
        <taxon>Bacilli</taxon>
        <taxon>Bacillales</taxon>
        <taxon>Bacillaceae</taxon>
        <taxon>Streptohalobacillus</taxon>
    </lineage>
</organism>
<keyword evidence="2" id="KW-0175">Coiled coil</keyword>
<evidence type="ECO:0000313" key="5">
    <source>
        <dbReference type="Proteomes" id="UP000247922"/>
    </source>
</evidence>
<feature type="coiled-coil region" evidence="2">
    <location>
        <begin position="93"/>
        <end position="123"/>
    </location>
</feature>
<feature type="compositionally biased region" description="Basic and acidic residues" evidence="3">
    <location>
        <begin position="149"/>
        <end position="164"/>
    </location>
</feature>
<evidence type="ECO:0000256" key="1">
    <source>
        <dbReference type="ARBA" id="ARBA00022795"/>
    </source>
</evidence>
<evidence type="ECO:0000313" key="4">
    <source>
        <dbReference type="EMBL" id="PXW93010.1"/>
    </source>
</evidence>
<evidence type="ECO:0000256" key="2">
    <source>
        <dbReference type="SAM" id="Coils"/>
    </source>
</evidence>
<keyword evidence="1" id="KW-1005">Bacterial flagellum biogenesis</keyword>
<dbReference type="InterPro" id="IPR007809">
    <property type="entry name" value="FlgN-like"/>
</dbReference>
<proteinExistence type="predicted"/>
<comment type="caution">
    <text evidence="4">The sequence shown here is derived from an EMBL/GenBank/DDBJ whole genome shotgun (WGS) entry which is preliminary data.</text>
</comment>
<dbReference type="AlphaFoldDB" id="A0A2V3WDN0"/>
<sequence>MADQPLLKVMRQLIGIHDSLLQVSVRKSELLKANDMEAINELLKIEQKHVQALEKLERLRQVETKQLAKTLAIEEDAPSVSLLIERLPEEQVKQDLEAEATQLAALILAIKQQEDLNQQLLKQSLQFVQLQMDLVKPTIDSFNYGTQKQAHDPEQKRSVFDSKA</sequence>
<feature type="region of interest" description="Disordered" evidence="3">
    <location>
        <begin position="144"/>
        <end position="164"/>
    </location>
</feature>
<accession>A0A2V3WDN0</accession>
<keyword evidence="5" id="KW-1185">Reference proteome</keyword>
<dbReference type="EMBL" id="QJJR01000001">
    <property type="protein sequence ID" value="PXW93010.1"/>
    <property type="molecule type" value="Genomic_DNA"/>
</dbReference>
<gene>
    <name evidence="4" type="ORF">DES38_10190</name>
</gene>
<dbReference type="RefSeq" id="WP_170114277.1">
    <property type="nucleotide sequence ID" value="NZ_QJJR01000001.1"/>
</dbReference>
<dbReference type="Gene3D" id="1.20.58.300">
    <property type="entry name" value="FlgN-like"/>
    <property type="match status" value="1"/>
</dbReference>
<dbReference type="Proteomes" id="UP000247922">
    <property type="component" value="Unassembled WGS sequence"/>
</dbReference>
<dbReference type="InterPro" id="IPR036679">
    <property type="entry name" value="FlgN-like_sf"/>
</dbReference>